<proteinExistence type="inferred from homology"/>
<organism evidence="3 4">
    <name type="scientific">Recurvomyces mirabilis</name>
    <dbReference type="NCBI Taxonomy" id="574656"/>
    <lineage>
        <taxon>Eukaryota</taxon>
        <taxon>Fungi</taxon>
        <taxon>Dikarya</taxon>
        <taxon>Ascomycota</taxon>
        <taxon>Pezizomycotina</taxon>
        <taxon>Dothideomycetes</taxon>
        <taxon>Dothideomycetidae</taxon>
        <taxon>Mycosphaerellales</taxon>
        <taxon>Teratosphaeriaceae</taxon>
        <taxon>Recurvomyces</taxon>
    </lineage>
</organism>
<protein>
    <recommendedName>
        <fullName evidence="1">Protein phosphatase</fullName>
        <ecNumber evidence="1">3.1.3.16</ecNumber>
    </recommendedName>
</protein>
<feature type="domain" description="PPM-type phosphatase" evidence="2">
    <location>
        <begin position="84"/>
        <end position="388"/>
    </location>
</feature>
<keyword evidence="1" id="KW-0479">Metal-binding</keyword>
<comment type="cofactor">
    <cofactor evidence="1">
        <name>Mg(2+)</name>
        <dbReference type="ChEBI" id="CHEBI:18420"/>
    </cofactor>
</comment>
<dbReference type="GO" id="GO:0004722">
    <property type="term" value="F:protein serine/threonine phosphatase activity"/>
    <property type="evidence" value="ECO:0007669"/>
    <property type="project" value="UniProtKB-EC"/>
</dbReference>
<dbReference type="PROSITE" id="PS51746">
    <property type="entry name" value="PPM_2"/>
    <property type="match status" value="1"/>
</dbReference>
<sequence>MSATFMTLPAGYIRHATRAAGRTFALTERVASMPTRQSRVLSSGNATNAGFTYRLAAAASGKKSPPRSPKGGRDFWYYTSTNANAQPPYLRSTKPQSGEDAFFAATIGGSEHHVAFGVADGVGGWQDSGVDPSEFSHGLSGLMAGTAYLHEGLTEGKNARPQDLMQVAYDAVIGNPRILAGGCTASLAVASADGSMESANLGDSGFLIIGPGKVAHRSEAQTHAFNTPYQLSKVPAKMQAQHAIFGGSTHLSETPKQADVEKHKLKHGDIVVFATDGVWDNLSAQDTLGIVTRVMEEQGGWFKSHNFAGAETLLNESMVRSLPRAITETSDEQYLPGLLATAVMREAKTAGLDQKRNGPFAREVQMRFPQEGWQGGKPDDIAVVVCIAVEEVPVRITGDEGKPIKAKL</sequence>
<dbReference type="AlphaFoldDB" id="A0AAE0WGH9"/>
<gene>
    <name evidence="3" type="primary">PTC7</name>
    <name evidence="3" type="ORF">LTR78_009537</name>
</gene>
<comment type="similarity">
    <text evidence="1">Belongs to the PP2C family.</text>
</comment>
<dbReference type="SMART" id="SM00331">
    <property type="entry name" value="PP2C_SIG"/>
    <property type="match status" value="1"/>
</dbReference>
<keyword evidence="1" id="KW-0460">Magnesium</keyword>
<dbReference type="EC" id="3.1.3.16" evidence="1"/>
<name>A0AAE0WGH9_9PEZI</name>
<evidence type="ECO:0000259" key="2">
    <source>
        <dbReference type="PROSITE" id="PS51746"/>
    </source>
</evidence>
<evidence type="ECO:0000256" key="1">
    <source>
        <dbReference type="RuleBase" id="RU366020"/>
    </source>
</evidence>
<dbReference type="GO" id="GO:0046872">
    <property type="term" value="F:metal ion binding"/>
    <property type="evidence" value="ECO:0007669"/>
    <property type="project" value="UniProtKB-UniRule"/>
</dbReference>
<comment type="cofactor">
    <cofactor evidence="1">
        <name>Mn(2+)</name>
        <dbReference type="ChEBI" id="CHEBI:29035"/>
    </cofactor>
</comment>
<keyword evidence="1" id="KW-0904">Protein phosphatase</keyword>
<dbReference type="InterPro" id="IPR039123">
    <property type="entry name" value="PPTC7"/>
</dbReference>
<dbReference type="Proteomes" id="UP001274830">
    <property type="component" value="Unassembled WGS sequence"/>
</dbReference>
<dbReference type="InterPro" id="IPR036457">
    <property type="entry name" value="PPM-type-like_dom_sf"/>
</dbReference>
<comment type="catalytic activity">
    <reaction evidence="1">
        <text>O-phospho-L-seryl-[protein] + H2O = L-seryl-[protein] + phosphate</text>
        <dbReference type="Rhea" id="RHEA:20629"/>
        <dbReference type="Rhea" id="RHEA-COMP:9863"/>
        <dbReference type="Rhea" id="RHEA-COMP:11604"/>
        <dbReference type="ChEBI" id="CHEBI:15377"/>
        <dbReference type="ChEBI" id="CHEBI:29999"/>
        <dbReference type="ChEBI" id="CHEBI:43474"/>
        <dbReference type="ChEBI" id="CHEBI:83421"/>
        <dbReference type="EC" id="3.1.3.16"/>
    </reaction>
</comment>
<evidence type="ECO:0000313" key="3">
    <source>
        <dbReference type="EMBL" id="KAK3670569.1"/>
    </source>
</evidence>
<keyword evidence="4" id="KW-1185">Reference proteome</keyword>
<keyword evidence="1" id="KW-0464">Manganese</keyword>
<keyword evidence="1 3" id="KW-0378">Hydrolase</keyword>
<dbReference type="EMBL" id="JAUTXT010000054">
    <property type="protein sequence ID" value="KAK3670569.1"/>
    <property type="molecule type" value="Genomic_DNA"/>
</dbReference>
<dbReference type="SMART" id="SM00332">
    <property type="entry name" value="PP2Cc"/>
    <property type="match status" value="1"/>
</dbReference>
<dbReference type="PANTHER" id="PTHR12320">
    <property type="entry name" value="PROTEIN PHOSPHATASE 2C"/>
    <property type="match status" value="1"/>
</dbReference>
<comment type="caution">
    <text evidence="3">The sequence shown here is derived from an EMBL/GenBank/DDBJ whole genome shotgun (WGS) entry which is preliminary data.</text>
</comment>
<evidence type="ECO:0000313" key="4">
    <source>
        <dbReference type="Proteomes" id="UP001274830"/>
    </source>
</evidence>
<comment type="catalytic activity">
    <reaction evidence="1">
        <text>O-phospho-L-threonyl-[protein] + H2O = L-threonyl-[protein] + phosphate</text>
        <dbReference type="Rhea" id="RHEA:47004"/>
        <dbReference type="Rhea" id="RHEA-COMP:11060"/>
        <dbReference type="Rhea" id="RHEA-COMP:11605"/>
        <dbReference type="ChEBI" id="CHEBI:15377"/>
        <dbReference type="ChEBI" id="CHEBI:30013"/>
        <dbReference type="ChEBI" id="CHEBI:43474"/>
        <dbReference type="ChEBI" id="CHEBI:61977"/>
        <dbReference type="EC" id="3.1.3.16"/>
    </reaction>
</comment>
<reference evidence="3" key="1">
    <citation type="submission" date="2023-07" db="EMBL/GenBank/DDBJ databases">
        <title>Black Yeasts Isolated from many extreme environments.</title>
        <authorList>
            <person name="Coleine C."/>
            <person name="Stajich J.E."/>
            <person name="Selbmann L."/>
        </authorList>
    </citation>
    <scope>NUCLEOTIDE SEQUENCE</scope>
    <source>
        <strain evidence="3">CCFEE 5485</strain>
    </source>
</reference>
<dbReference type="InterPro" id="IPR001932">
    <property type="entry name" value="PPM-type_phosphatase-like_dom"/>
</dbReference>
<accession>A0AAE0WGH9</accession>
<dbReference type="Gene3D" id="3.60.40.10">
    <property type="entry name" value="PPM-type phosphatase domain"/>
    <property type="match status" value="1"/>
</dbReference>
<dbReference type="SUPFAM" id="SSF81606">
    <property type="entry name" value="PP2C-like"/>
    <property type="match status" value="1"/>
</dbReference>
<dbReference type="PANTHER" id="PTHR12320:SF1">
    <property type="entry name" value="PROTEIN PHOSPHATASE PTC7 HOMOLOG"/>
    <property type="match status" value="1"/>
</dbReference>